<evidence type="ECO:0000313" key="2">
    <source>
        <dbReference type="Proteomes" id="UP000033591"/>
    </source>
</evidence>
<keyword evidence="1" id="KW-0808">Transferase</keyword>
<dbReference type="PATRIC" id="fig|1359199.3.peg.1438"/>
<accession>A0A0F3PDI9</accession>
<protein>
    <submittedName>
        <fullName evidence="1">Lipopolysaccharide 1,2-glucosyltransferase RfaJ domain protein</fullName>
    </submittedName>
</protein>
<dbReference type="AlphaFoldDB" id="A0A0F3PDI9"/>
<sequence>MQGPKPWTTDKQELWKTNQDKLDKITKYYWRYREITPWSSIN</sequence>
<organism evidence="1 2">
    <name type="scientific">Rickettsia rhipicephali str. Ect</name>
    <dbReference type="NCBI Taxonomy" id="1359199"/>
    <lineage>
        <taxon>Bacteria</taxon>
        <taxon>Pseudomonadati</taxon>
        <taxon>Pseudomonadota</taxon>
        <taxon>Alphaproteobacteria</taxon>
        <taxon>Rickettsiales</taxon>
        <taxon>Rickettsiaceae</taxon>
        <taxon>Rickettsieae</taxon>
        <taxon>Rickettsia</taxon>
        <taxon>spotted fever group</taxon>
    </lineage>
</organism>
<dbReference type="EMBL" id="LAOC01000001">
    <property type="protein sequence ID" value="KJV78358.1"/>
    <property type="molecule type" value="Genomic_DNA"/>
</dbReference>
<dbReference type="GO" id="GO:0016740">
    <property type="term" value="F:transferase activity"/>
    <property type="evidence" value="ECO:0007669"/>
    <property type="project" value="UniProtKB-KW"/>
</dbReference>
<comment type="caution">
    <text evidence="1">The sequence shown here is derived from an EMBL/GenBank/DDBJ whole genome shotgun (WGS) entry which is preliminary data.</text>
</comment>
<name>A0A0F3PDI9_RICRH</name>
<reference evidence="1 2" key="1">
    <citation type="submission" date="2015-01" db="EMBL/GenBank/DDBJ databases">
        <title>Genome Sequencing of Rickettsiales.</title>
        <authorList>
            <person name="Daugherty S.C."/>
            <person name="Su Q."/>
            <person name="Abolude K."/>
            <person name="Beier-Sexton M."/>
            <person name="Carlyon J.A."/>
            <person name="Carter R."/>
            <person name="Day N.P."/>
            <person name="Dumler S.J."/>
            <person name="Dyachenko V."/>
            <person name="Godinez A."/>
            <person name="Kurtti T.J."/>
            <person name="Lichay M."/>
            <person name="Mullins K.E."/>
            <person name="Ott S."/>
            <person name="Pappas-Brown V."/>
            <person name="Paris D.H."/>
            <person name="Patel P."/>
            <person name="Richards A.L."/>
            <person name="Sadzewicz L."/>
            <person name="Sears K."/>
            <person name="Seidman D."/>
            <person name="Sengamalay N."/>
            <person name="Stenos J."/>
            <person name="Tallon L.J."/>
            <person name="Vincent G."/>
            <person name="Fraser C.M."/>
            <person name="Munderloh U."/>
            <person name="Dunning-Hotopp J.C."/>
        </authorList>
    </citation>
    <scope>NUCLEOTIDE SEQUENCE [LARGE SCALE GENOMIC DNA]</scope>
    <source>
        <strain evidence="1 2">Ect</strain>
    </source>
</reference>
<gene>
    <name evidence="1" type="ORF">RMAECT_1456</name>
</gene>
<evidence type="ECO:0000313" key="1">
    <source>
        <dbReference type="EMBL" id="KJV78358.1"/>
    </source>
</evidence>
<proteinExistence type="predicted"/>
<dbReference type="Proteomes" id="UP000033591">
    <property type="component" value="Unassembled WGS sequence"/>
</dbReference>